<gene>
    <name evidence="1" type="ORF">TNCT_730761</name>
</gene>
<dbReference type="AlphaFoldDB" id="A0A8X6J458"/>
<keyword evidence="2" id="KW-1185">Reference proteome</keyword>
<comment type="caution">
    <text evidence="1">The sequence shown here is derived from an EMBL/GenBank/DDBJ whole genome shotgun (WGS) entry which is preliminary data.</text>
</comment>
<dbReference type="Proteomes" id="UP000887116">
    <property type="component" value="Unassembled WGS sequence"/>
</dbReference>
<reference evidence="1" key="1">
    <citation type="submission" date="2020-07" db="EMBL/GenBank/DDBJ databases">
        <title>Multicomponent nature underlies the extraordinary mechanical properties of spider dragline silk.</title>
        <authorList>
            <person name="Kono N."/>
            <person name="Nakamura H."/>
            <person name="Mori M."/>
            <person name="Yoshida Y."/>
            <person name="Ohtoshi R."/>
            <person name="Malay A.D."/>
            <person name="Moran D.A.P."/>
            <person name="Tomita M."/>
            <person name="Numata K."/>
            <person name="Arakawa K."/>
        </authorList>
    </citation>
    <scope>NUCLEOTIDE SEQUENCE</scope>
</reference>
<proteinExistence type="predicted"/>
<organism evidence="1 2">
    <name type="scientific">Trichonephila clavata</name>
    <name type="common">Joro spider</name>
    <name type="synonym">Nephila clavata</name>
    <dbReference type="NCBI Taxonomy" id="2740835"/>
    <lineage>
        <taxon>Eukaryota</taxon>
        <taxon>Metazoa</taxon>
        <taxon>Ecdysozoa</taxon>
        <taxon>Arthropoda</taxon>
        <taxon>Chelicerata</taxon>
        <taxon>Arachnida</taxon>
        <taxon>Araneae</taxon>
        <taxon>Araneomorphae</taxon>
        <taxon>Entelegynae</taxon>
        <taxon>Araneoidea</taxon>
        <taxon>Nephilidae</taxon>
        <taxon>Trichonephila</taxon>
    </lineage>
</organism>
<evidence type="ECO:0000313" key="2">
    <source>
        <dbReference type="Proteomes" id="UP000887116"/>
    </source>
</evidence>
<accession>A0A8X6J458</accession>
<name>A0A8X6J458_TRICU</name>
<protein>
    <submittedName>
        <fullName evidence="1">Uncharacterized protein</fullName>
    </submittedName>
</protein>
<dbReference type="EMBL" id="BMAO01007897">
    <property type="protein sequence ID" value="GFR19290.1"/>
    <property type="molecule type" value="Genomic_DNA"/>
</dbReference>
<sequence length="100" mass="11695">MVSGRVSVRSCVAQRKIKNHRIAISRRTPVLIQNTSKRQSTTRELRFTTGFLNALDALIKSNLYRIFSFVYLNDGKGDRPSTRMRRYAYKFLCRFHGTSY</sequence>
<evidence type="ECO:0000313" key="1">
    <source>
        <dbReference type="EMBL" id="GFR19290.1"/>
    </source>
</evidence>